<keyword evidence="2" id="KW-0479">Metal-binding</keyword>
<name>A0A9Q0STV8_SALVM</name>
<evidence type="ECO:0000256" key="3">
    <source>
        <dbReference type="ARBA" id="ARBA00022771"/>
    </source>
</evidence>
<dbReference type="PANTHER" id="PTHR21736:SF38">
    <property type="entry name" value="PROTEIN OBERON 3"/>
    <property type="match status" value="1"/>
</dbReference>
<dbReference type="AlphaFoldDB" id="A0A9Q0STV8"/>
<evidence type="ECO:0000256" key="1">
    <source>
        <dbReference type="ARBA" id="ARBA00004123"/>
    </source>
</evidence>
<keyword evidence="4" id="KW-0862">Zinc</keyword>
<organism evidence="8 9">
    <name type="scientific">Salix viminalis</name>
    <name type="common">Common osier</name>
    <name type="synonym">Basket willow</name>
    <dbReference type="NCBI Taxonomy" id="40686"/>
    <lineage>
        <taxon>Eukaryota</taxon>
        <taxon>Viridiplantae</taxon>
        <taxon>Streptophyta</taxon>
        <taxon>Embryophyta</taxon>
        <taxon>Tracheophyta</taxon>
        <taxon>Spermatophyta</taxon>
        <taxon>Magnoliopsida</taxon>
        <taxon>eudicotyledons</taxon>
        <taxon>Gunneridae</taxon>
        <taxon>Pentapetalae</taxon>
        <taxon>rosids</taxon>
        <taxon>fabids</taxon>
        <taxon>Malpighiales</taxon>
        <taxon>Salicaceae</taxon>
        <taxon>Saliceae</taxon>
        <taxon>Salix</taxon>
    </lineage>
</organism>
<evidence type="ECO:0000256" key="5">
    <source>
        <dbReference type="ARBA" id="ARBA00023242"/>
    </source>
</evidence>
<evidence type="ECO:0000256" key="6">
    <source>
        <dbReference type="SAM" id="MobiDB-lite"/>
    </source>
</evidence>
<protein>
    <recommendedName>
        <fullName evidence="7">Oberon-like PHD finger domain-containing protein</fullName>
    </recommendedName>
</protein>
<evidence type="ECO:0000256" key="2">
    <source>
        <dbReference type="ARBA" id="ARBA00022723"/>
    </source>
</evidence>
<dbReference type="GO" id="GO:0010468">
    <property type="term" value="P:regulation of gene expression"/>
    <property type="evidence" value="ECO:0007669"/>
    <property type="project" value="TreeGrafter"/>
</dbReference>
<reference evidence="8" key="1">
    <citation type="submission" date="2022-11" db="EMBL/GenBank/DDBJ databases">
        <authorList>
            <person name="Hyden B.L."/>
            <person name="Feng K."/>
            <person name="Yates T."/>
            <person name="Jawdy S."/>
            <person name="Smart L.B."/>
            <person name="Muchero W."/>
        </authorList>
    </citation>
    <scope>NUCLEOTIDE SEQUENCE</scope>
    <source>
        <tissue evidence="8">Shoot tip</tissue>
    </source>
</reference>
<dbReference type="PRINTS" id="PR01544">
    <property type="entry name" value="ARATH130DUF"/>
</dbReference>
<evidence type="ECO:0000256" key="4">
    <source>
        <dbReference type="ARBA" id="ARBA00022833"/>
    </source>
</evidence>
<comment type="subcellular location">
    <subcellularLocation>
        <location evidence="1">Nucleus</location>
    </subcellularLocation>
</comment>
<evidence type="ECO:0000259" key="7">
    <source>
        <dbReference type="Pfam" id="PF07227"/>
    </source>
</evidence>
<keyword evidence="9" id="KW-1185">Reference proteome</keyword>
<reference evidence="8" key="2">
    <citation type="journal article" date="2023" name="Int. J. Mol. Sci.">
        <title>De Novo Assembly and Annotation of 11 Diverse Shrub Willow (Salix) Genomes Reveals Novel Gene Organization in Sex-Linked Regions.</title>
        <authorList>
            <person name="Hyden B."/>
            <person name="Feng K."/>
            <person name="Yates T.B."/>
            <person name="Jawdy S."/>
            <person name="Cereghino C."/>
            <person name="Smart L.B."/>
            <person name="Muchero W."/>
        </authorList>
    </citation>
    <scope>NUCLEOTIDE SEQUENCE [LARGE SCALE GENOMIC DNA]</scope>
    <source>
        <tissue evidence="8">Shoot tip</tissue>
    </source>
</reference>
<dbReference type="GO" id="GO:0010071">
    <property type="term" value="P:root meristem specification"/>
    <property type="evidence" value="ECO:0007669"/>
    <property type="project" value="TreeGrafter"/>
</dbReference>
<comment type="caution">
    <text evidence="8">The sequence shown here is derived from an EMBL/GenBank/DDBJ whole genome shotgun (WGS) entry which is preliminary data.</text>
</comment>
<feature type="domain" description="Oberon-like PHD finger" evidence="7">
    <location>
        <begin position="422"/>
        <end position="467"/>
    </location>
</feature>
<dbReference type="PANTHER" id="PTHR21736">
    <property type="entry name" value="VERNALIZATION-INSENSITIVE PROTEIN 3"/>
    <property type="match status" value="1"/>
</dbReference>
<dbReference type="EMBL" id="JAPFFL010000012">
    <property type="protein sequence ID" value="KAJ6689507.1"/>
    <property type="molecule type" value="Genomic_DNA"/>
</dbReference>
<proteinExistence type="predicted"/>
<feature type="compositionally biased region" description="Basic and acidic residues" evidence="6">
    <location>
        <begin position="1"/>
        <end position="26"/>
    </location>
</feature>
<dbReference type="InterPro" id="IPR004082">
    <property type="entry name" value="OBERON"/>
</dbReference>
<evidence type="ECO:0000313" key="9">
    <source>
        <dbReference type="Proteomes" id="UP001151529"/>
    </source>
</evidence>
<feature type="region of interest" description="Disordered" evidence="6">
    <location>
        <begin position="1"/>
        <end position="30"/>
    </location>
</feature>
<evidence type="ECO:0000313" key="8">
    <source>
        <dbReference type="EMBL" id="KAJ6689507.1"/>
    </source>
</evidence>
<keyword evidence="5" id="KW-0539">Nucleus</keyword>
<dbReference type="GO" id="GO:0008270">
    <property type="term" value="F:zinc ion binding"/>
    <property type="evidence" value="ECO:0007669"/>
    <property type="project" value="UniProtKB-KW"/>
</dbReference>
<gene>
    <name evidence="8" type="ORF">OIU85_005873</name>
</gene>
<dbReference type="Pfam" id="PF07227">
    <property type="entry name" value="PHD_Oberon"/>
    <property type="match status" value="1"/>
</dbReference>
<feature type="compositionally biased region" description="Basic and acidic residues" evidence="6">
    <location>
        <begin position="124"/>
        <end position="133"/>
    </location>
</feature>
<dbReference type="InterPro" id="IPR032881">
    <property type="entry name" value="Oberon-like_PHD"/>
</dbReference>
<dbReference type="GO" id="GO:0010492">
    <property type="term" value="P:maintenance of shoot apical meristem identity"/>
    <property type="evidence" value="ECO:0007669"/>
    <property type="project" value="TreeGrafter"/>
</dbReference>
<sequence length="532" mass="59493">MFGEKEHRASNGESESERSLNKENPGEKMIGLSRKGIDFLGESKMGFDGFGFKPQELSLSYLCENNNNNPKVGFSLKGKEVILSEHSIQDEKWVERDFLNLSETKSNSSSRRQVRHEEDEVEENSSRDKKQKLDSTLNLSLALPDVSLSLTASNALQNVDPLFEPNRNESLGTAGAAETLSKNNNIQTACSNDFTAASLSYSYSHPFSHNPSCSMTRNSTENYEYSIGRDDQIWCGGEGTNGSVHSRFRPIADGVVALNNNNHGGGGGSIMQGEGSQRTLRGLESGDGEGKAKKLSRPGRILREIVSESIPAMAQIIQELAEETLELTKDYLKNLIAMTEKREELVGLQNRLQRRSDLTKEALLKCQREQLEILVALKMGHGSFVSGKIRVPTNELVEIFLFMRCRNLNCRSILPVDDCDWTSEMQFHCIGCNHASEMFGFVKDVFVCCAKDWGQETLIKELDCVRKIFKGSGDFKGKELHTKAEDLLSKLERKLMSSREACNVIIQFFNCKSSNFELLLFNAIYVLFLLIG</sequence>
<dbReference type="OrthoDB" id="829125at2759"/>
<accession>A0A9Q0STV8</accession>
<feature type="region of interest" description="Disordered" evidence="6">
    <location>
        <begin position="104"/>
        <end position="133"/>
    </location>
</feature>
<dbReference type="GO" id="GO:0010078">
    <property type="term" value="P:maintenance of root meristem identity"/>
    <property type="evidence" value="ECO:0007669"/>
    <property type="project" value="TreeGrafter"/>
</dbReference>
<dbReference type="Proteomes" id="UP001151529">
    <property type="component" value="Chromosome 8"/>
</dbReference>
<dbReference type="GO" id="GO:0005634">
    <property type="term" value="C:nucleus"/>
    <property type="evidence" value="ECO:0007669"/>
    <property type="project" value="UniProtKB-SubCell"/>
</dbReference>
<keyword evidence="3" id="KW-0863">Zinc-finger</keyword>